<reference evidence="5" key="1">
    <citation type="journal article" date="2019" name="Int. J. Syst. Evol. Microbiol.">
        <title>The Global Catalogue of Microorganisms (GCM) 10K type strain sequencing project: providing services to taxonomists for standard genome sequencing and annotation.</title>
        <authorList>
            <consortium name="The Broad Institute Genomics Platform"/>
            <consortium name="The Broad Institute Genome Sequencing Center for Infectious Disease"/>
            <person name="Wu L."/>
            <person name="Ma J."/>
        </authorList>
    </citation>
    <scope>NUCLEOTIDE SEQUENCE [LARGE SCALE GENOMIC DNA]</scope>
    <source>
        <strain evidence="5">CCM 8903</strain>
    </source>
</reference>
<protein>
    <submittedName>
        <fullName evidence="4">SDR family NAD(P)-dependent oxidoreductase</fullName>
        <ecNumber evidence="4">1.-.-.-</ecNumber>
    </submittedName>
</protein>
<keyword evidence="5" id="KW-1185">Reference proteome</keyword>
<dbReference type="Proteomes" id="UP001597252">
    <property type="component" value="Unassembled WGS sequence"/>
</dbReference>
<keyword evidence="2 4" id="KW-0560">Oxidoreductase</keyword>
<dbReference type="InterPro" id="IPR020904">
    <property type="entry name" value="Sc_DH/Rdtase_CS"/>
</dbReference>
<evidence type="ECO:0000313" key="5">
    <source>
        <dbReference type="Proteomes" id="UP001597252"/>
    </source>
</evidence>
<dbReference type="PRINTS" id="PR00080">
    <property type="entry name" value="SDRFAMILY"/>
</dbReference>
<dbReference type="Gene3D" id="3.40.50.720">
    <property type="entry name" value="NAD(P)-binding Rossmann-like Domain"/>
    <property type="match status" value="1"/>
</dbReference>
<dbReference type="PROSITE" id="PS00061">
    <property type="entry name" value="ADH_SHORT"/>
    <property type="match status" value="1"/>
</dbReference>
<proteinExistence type="inferred from homology"/>
<dbReference type="EC" id="1.-.-.-" evidence="4"/>
<name>A0ABW4EB80_9LACO</name>
<dbReference type="PANTHER" id="PTHR44196">
    <property type="entry name" value="DEHYDROGENASE/REDUCTASE SDR FAMILY MEMBER 7B"/>
    <property type="match status" value="1"/>
</dbReference>
<evidence type="ECO:0000256" key="3">
    <source>
        <dbReference type="RuleBase" id="RU000363"/>
    </source>
</evidence>
<dbReference type="PANTHER" id="PTHR44196:SF1">
    <property type="entry name" value="DEHYDROGENASE_REDUCTASE SDR FAMILY MEMBER 7B"/>
    <property type="match status" value="1"/>
</dbReference>
<organism evidence="4 5">
    <name type="scientific">Lacticaseibacillus baoqingensis</name>
    <dbReference type="NCBI Taxonomy" id="2486013"/>
    <lineage>
        <taxon>Bacteria</taxon>
        <taxon>Bacillati</taxon>
        <taxon>Bacillota</taxon>
        <taxon>Bacilli</taxon>
        <taxon>Lactobacillales</taxon>
        <taxon>Lactobacillaceae</taxon>
        <taxon>Lacticaseibacillus</taxon>
    </lineage>
</organism>
<comment type="similarity">
    <text evidence="1 3">Belongs to the short-chain dehydrogenases/reductases (SDR) family.</text>
</comment>
<dbReference type="InterPro" id="IPR036291">
    <property type="entry name" value="NAD(P)-bd_dom_sf"/>
</dbReference>
<comment type="caution">
    <text evidence="4">The sequence shown here is derived from an EMBL/GenBank/DDBJ whole genome shotgun (WGS) entry which is preliminary data.</text>
</comment>
<gene>
    <name evidence="4" type="ORF">ACFQ5J_13685</name>
</gene>
<dbReference type="SUPFAM" id="SSF51735">
    <property type="entry name" value="NAD(P)-binding Rossmann-fold domains"/>
    <property type="match status" value="1"/>
</dbReference>
<dbReference type="GO" id="GO:0016491">
    <property type="term" value="F:oxidoreductase activity"/>
    <property type="evidence" value="ECO:0007669"/>
    <property type="project" value="UniProtKB-KW"/>
</dbReference>
<dbReference type="InterPro" id="IPR002347">
    <property type="entry name" value="SDR_fam"/>
</dbReference>
<evidence type="ECO:0000313" key="4">
    <source>
        <dbReference type="EMBL" id="MFD1486278.1"/>
    </source>
</evidence>
<accession>A0ABW4EB80</accession>
<dbReference type="Pfam" id="PF00106">
    <property type="entry name" value="adh_short"/>
    <property type="match status" value="1"/>
</dbReference>
<dbReference type="RefSeq" id="WP_125751822.1">
    <property type="nucleotide sequence ID" value="NZ_JBHTON010000055.1"/>
</dbReference>
<evidence type="ECO:0000256" key="2">
    <source>
        <dbReference type="ARBA" id="ARBA00023002"/>
    </source>
</evidence>
<dbReference type="EMBL" id="JBHTON010000055">
    <property type="protein sequence ID" value="MFD1486278.1"/>
    <property type="molecule type" value="Genomic_DNA"/>
</dbReference>
<sequence>MRELNDKTVVVTGGSAGLGKAIGLEAASRGATVIFLARRKPQLALAQAQASALSGKPAYSYVLDVADPVMIQAVVNQLLAEHTPDVLVNAAGFGYFANALDTPMAVAEKMLRVNVLGVMYLTQLLGRPMVQAGRGQIINIASMAGKMATPKSAIYSASKFAVIGYSNALRLELKPLGVKVMTVNPGPIDTDFFAAAGALDYLKSVEKLVLDPQKLAKRIVNAFGKPVRELNAPKLMALAAAGYTLAPQLGDWLAGGIFNRK</sequence>
<dbReference type="PRINTS" id="PR00081">
    <property type="entry name" value="GDHRDH"/>
</dbReference>
<evidence type="ECO:0000256" key="1">
    <source>
        <dbReference type="ARBA" id="ARBA00006484"/>
    </source>
</evidence>